<dbReference type="AlphaFoldDB" id="A0A846ZJ10"/>
<keyword evidence="1" id="KW-1133">Transmembrane helix</keyword>
<gene>
    <name evidence="2" type="ORF">HF690_01165</name>
</gene>
<evidence type="ECO:0000313" key="2">
    <source>
        <dbReference type="EMBL" id="NKZ37559.1"/>
    </source>
</evidence>
<comment type="caution">
    <text evidence="2">The sequence shown here is derived from an EMBL/GenBank/DDBJ whole genome shotgun (WGS) entry which is preliminary data.</text>
</comment>
<dbReference type="Proteomes" id="UP000541636">
    <property type="component" value="Unassembled WGS sequence"/>
</dbReference>
<dbReference type="EMBL" id="JAAZQD010000001">
    <property type="protein sequence ID" value="NKZ37559.1"/>
    <property type="molecule type" value="Genomic_DNA"/>
</dbReference>
<accession>A0A846ZJ10</accession>
<sequence length="167" mass="18456">MNDAERRRQAYQRYMEMSVSGLREQWARDGRTDWAESALRDALLDAGVGSDELDAVAARRSEIAAQRLPELSATLWQYGAVGRVLALGGAFLVGGSLYHLAGMMAATVGVAVVLGTYISVLYKRQNLHRGQAMRPMARFWMTWQFIEAILITVVVVLGMLAKVLLVP</sequence>
<reference evidence="2 3" key="1">
    <citation type="journal article" date="2017" name="Int. J. Syst. Evol. Microbiol.">
        <title>Oleiagrimonas citrea sp. nov., a marine bacterium isolated from tidal flat sediment and emended description of the genus Oleiagrimonas Fang et al. 2015 and Oleiagrimonas soli.</title>
        <authorList>
            <person name="Yang S.H."/>
            <person name="Seo H.S."/>
            <person name="Seong C.N."/>
            <person name="Kwon K.K."/>
        </authorList>
    </citation>
    <scope>NUCLEOTIDE SEQUENCE [LARGE SCALE GENOMIC DNA]</scope>
    <source>
        <strain evidence="2 3">MEBiC09124</strain>
    </source>
</reference>
<name>A0A846ZJ10_9GAMM</name>
<keyword evidence="1" id="KW-0812">Transmembrane</keyword>
<organism evidence="2 3">
    <name type="scientific">Oleiagrimonas citrea</name>
    <dbReference type="NCBI Taxonomy" id="1665687"/>
    <lineage>
        <taxon>Bacteria</taxon>
        <taxon>Pseudomonadati</taxon>
        <taxon>Pseudomonadota</taxon>
        <taxon>Gammaproteobacteria</taxon>
        <taxon>Lysobacterales</taxon>
        <taxon>Rhodanobacteraceae</taxon>
        <taxon>Oleiagrimonas</taxon>
    </lineage>
</organism>
<proteinExistence type="predicted"/>
<evidence type="ECO:0000313" key="3">
    <source>
        <dbReference type="Proteomes" id="UP000541636"/>
    </source>
</evidence>
<feature type="transmembrane region" description="Helical" evidence="1">
    <location>
        <begin position="143"/>
        <end position="165"/>
    </location>
</feature>
<protein>
    <submittedName>
        <fullName evidence="2">Uncharacterized protein</fullName>
    </submittedName>
</protein>
<keyword evidence="1" id="KW-0472">Membrane</keyword>
<feature type="transmembrane region" description="Helical" evidence="1">
    <location>
        <begin position="100"/>
        <end position="122"/>
    </location>
</feature>
<evidence type="ECO:0000256" key="1">
    <source>
        <dbReference type="SAM" id="Phobius"/>
    </source>
</evidence>
<keyword evidence="3" id="KW-1185">Reference proteome</keyword>
<feature type="transmembrane region" description="Helical" evidence="1">
    <location>
        <begin position="75"/>
        <end position="94"/>
    </location>
</feature>